<keyword evidence="1" id="KW-0175">Coiled coil</keyword>
<dbReference type="PANTHER" id="PTHR14351">
    <property type="entry name" value="TESTIS-SPECIFIC SERINE KINASE SUBSTRATE"/>
    <property type="match status" value="1"/>
</dbReference>
<gene>
    <name evidence="3" type="primary">TSKS</name>
</gene>
<dbReference type="SUPFAM" id="SSF57997">
    <property type="entry name" value="Tropomyosin"/>
    <property type="match status" value="1"/>
</dbReference>
<keyword evidence="3" id="KW-0808">Transferase</keyword>
<dbReference type="InterPro" id="IPR028214">
    <property type="entry name" value="TSKS"/>
</dbReference>
<dbReference type="OrthoDB" id="9898338at2759"/>
<dbReference type="CTD" id="60385"/>
<dbReference type="PANTHER" id="PTHR14351:SF1">
    <property type="entry name" value="TESTIS-SPECIFIC SERINE KINASE SUBSTRATE"/>
    <property type="match status" value="1"/>
</dbReference>
<proteinExistence type="predicted"/>
<dbReference type="GeneID" id="115464611"/>
<protein>
    <submittedName>
        <fullName evidence="3">Testis-specific serine kinase substrate</fullName>
    </submittedName>
</protein>
<keyword evidence="3" id="KW-0418">Kinase</keyword>
<dbReference type="FunCoup" id="A0A6P7XC66">
    <property type="interactions" value="22"/>
</dbReference>
<evidence type="ECO:0000313" key="2">
    <source>
        <dbReference type="Proteomes" id="UP000515156"/>
    </source>
</evidence>
<name>A0A6P7XC66_9AMPH</name>
<dbReference type="Pfam" id="PF15358">
    <property type="entry name" value="TSKS"/>
    <property type="match status" value="1"/>
</dbReference>
<sequence length="542" mass="61317">MLERNPFASLFRVETCKADDSMQWHLQLKRSSACTNVSALNLAEVDNETTESETTEEGSGLASENLMAFLQPEPDSEEENNSETGLSERLMKAKDSISDLTKRSANINQHVKNLESECAALCENLELRHQEAEELEAYCNKLEETCQKVTKSVEDAEKKVSMLKENSLILEERLNSLQEVVRQHELESHESKQQETKMAASTATCSTEIPFSPTGLPRVTARTEDAWTGVLSKAVALMLTSIVGLQHSCEQQTQRTQPAMETATPVIEEIKMLTYTLNQIREGLEELEGNHQKEILSHEEVLRIITHICSRFDLFLSQWERAQKEQGFIVQSLQELQSNTDNVSTTMKRISSSFSQLQKDMDTLWQVKPLIEDISKQLSGTKGFEMPECSMLGLTECPSASCLTTESLKQTMEEAMIPLLEEIKLFNQRNACTSCQQLQKKILELERHALETHMQAVVLRSDLRVVHDDALRLQNILSHRKLKTEEKMDLEDIYLKMCSMQEKLCKLSADQPTAVREADETLESCRSCPDGNVQNSSSMSLN</sequence>
<dbReference type="AlphaFoldDB" id="A0A6P7XC66"/>
<evidence type="ECO:0000256" key="1">
    <source>
        <dbReference type="SAM" id="Coils"/>
    </source>
</evidence>
<organism evidence="2 3">
    <name type="scientific">Microcaecilia unicolor</name>
    <dbReference type="NCBI Taxonomy" id="1415580"/>
    <lineage>
        <taxon>Eukaryota</taxon>
        <taxon>Metazoa</taxon>
        <taxon>Chordata</taxon>
        <taxon>Craniata</taxon>
        <taxon>Vertebrata</taxon>
        <taxon>Euteleostomi</taxon>
        <taxon>Amphibia</taxon>
        <taxon>Gymnophiona</taxon>
        <taxon>Siphonopidae</taxon>
        <taxon>Microcaecilia</taxon>
    </lineage>
</organism>
<evidence type="ECO:0000313" key="3">
    <source>
        <dbReference type="RefSeq" id="XP_030050831.1"/>
    </source>
</evidence>
<dbReference type="GO" id="GO:0005814">
    <property type="term" value="C:centriole"/>
    <property type="evidence" value="ECO:0007669"/>
    <property type="project" value="TreeGrafter"/>
</dbReference>
<reference evidence="3" key="1">
    <citation type="submission" date="2025-08" db="UniProtKB">
        <authorList>
            <consortium name="RefSeq"/>
        </authorList>
    </citation>
    <scope>IDENTIFICATION</scope>
</reference>
<accession>A0A6P7XC66</accession>
<dbReference type="Proteomes" id="UP000515156">
    <property type="component" value="Chromosome 3"/>
</dbReference>
<feature type="coiled-coil region" evidence="1">
    <location>
        <begin position="97"/>
        <end position="194"/>
    </location>
</feature>
<dbReference type="RefSeq" id="XP_030050831.1">
    <property type="nucleotide sequence ID" value="XM_030194971.1"/>
</dbReference>
<dbReference type="InParanoid" id="A0A6P7XC66"/>
<dbReference type="KEGG" id="muo:115464611"/>
<keyword evidence="2" id="KW-1185">Reference proteome</keyword>
<dbReference type="GO" id="GO:0016301">
    <property type="term" value="F:kinase activity"/>
    <property type="evidence" value="ECO:0007669"/>
    <property type="project" value="UniProtKB-KW"/>
</dbReference>
<dbReference type="GO" id="GO:0019901">
    <property type="term" value="F:protein kinase binding"/>
    <property type="evidence" value="ECO:0007669"/>
    <property type="project" value="TreeGrafter"/>
</dbReference>